<sequence>MLLVDDRALVDFGGGEGKDAFRSAWELGSAGQSKVWDELKEALSLGCALRESVAVAPSFPSQLDPDADMFESALAVHPGALVRDKDGKALGKLDWEVVTVIELPEQGDARIKLADGREAYVAPGDLRSAADYRLTMERKSGAWKITAFVAGD</sequence>
<evidence type="ECO:0000313" key="1">
    <source>
        <dbReference type="EMBL" id="QNP42654.1"/>
    </source>
</evidence>
<reference evidence="1 2" key="1">
    <citation type="submission" date="2020-08" db="EMBL/GenBank/DDBJ databases">
        <title>Genome sequence of Sphingomonas daechungensis KACC 18115T.</title>
        <authorList>
            <person name="Hyun D.-W."/>
            <person name="Bae J.-W."/>
        </authorList>
    </citation>
    <scope>NUCLEOTIDE SEQUENCE [LARGE SCALE GENOMIC DNA]</scope>
    <source>
        <strain evidence="1 2">KACC 18115</strain>
    </source>
</reference>
<organism evidence="1 2">
    <name type="scientific">Sphingomonas daechungensis</name>
    <dbReference type="NCBI Taxonomy" id="1176646"/>
    <lineage>
        <taxon>Bacteria</taxon>
        <taxon>Pseudomonadati</taxon>
        <taxon>Pseudomonadota</taxon>
        <taxon>Alphaproteobacteria</taxon>
        <taxon>Sphingomonadales</taxon>
        <taxon>Sphingomonadaceae</taxon>
        <taxon>Sphingomonas</taxon>
    </lineage>
</organism>
<accession>A0ABX6SZB4</accession>
<proteinExistence type="predicted"/>
<dbReference type="EMBL" id="CP060780">
    <property type="protein sequence ID" value="QNP42654.1"/>
    <property type="molecule type" value="Genomic_DNA"/>
</dbReference>
<dbReference type="RefSeq" id="WP_187714086.1">
    <property type="nucleotide sequence ID" value="NZ_BAABJC010000001.1"/>
</dbReference>
<evidence type="ECO:0000313" key="2">
    <source>
        <dbReference type="Proteomes" id="UP000516134"/>
    </source>
</evidence>
<keyword evidence="2" id="KW-1185">Reference proteome</keyword>
<gene>
    <name evidence="1" type="ORF">H9L15_10850</name>
</gene>
<dbReference type="Proteomes" id="UP000516134">
    <property type="component" value="Chromosome"/>
</dbReference>
<name>A0ABX6SZB4_9SPHN</name>
<protein>
    <submittedName>
        <fullName evidence="1">SH3 domain-containing protein</fullName>
    </submittedName>
</protein>